<evidence type="ECO:0000313" key="1">
    <source>
        <dbReference type="EMBL" id="JAH67808.1"/>
    </source>
</evidence>
<reference evidence="1" key="2">
    <citation type="journal article" date="2015" name="Fish Shellfish Immunol.">
        <title>Early steps in the European eel (Anguilla anguilla)-Vibrio vulnificus interaction in the gills: Role of the RtxA13 toxin.</title>
        <authorList>
            <person name="Callol A."/>
            <person name="Pajuelo D."/>
            <person name="Ebbesson L."/>
            <person name="Teles M."/>
            <person name="MacKenzie S."/>
            <person name="Amaro C."/>
        </authorList>
    </citation>
    <scope>NUCLEOTIDE SEQUENCE</scope>
</reference>
<reference evidence="1" key="1">
    <citation type="submission" date="2014-11" db="EMBL/GenBank/DDBJ databases">
        <authorList>
            <person name="Amaro Gonzalez C."/>
        </authorList>
    </citation>
    <scope>NUCLEOTIDE SEQUENCE</scope>
</reference>
<sequence>MYSAASLSISPFFSSVLLSNSRMRVKFLCSSQGRFSILSK</sequence>
<accession>A0A0E9US90</accession>
<dbReference type="EMBL" id="GBXM01040769">
    <property type="protein sequence ID" value="JAH67808.1"/>
    <property type="molecule type" value="Transcribed_RNA"/>
</dbReference>
<proteinExistence type="predicted"/>
<dbReference type="AlphaFoldDB" id="A0A0E9US90"/>
<name>A0A0E9US90_ANGAN</name>
<protein>
    <submittedName>
        <fullName evidence="1">Uncharacterized protein</fullName>
    </submittedName>
</protein>
<organism evidence="1">
    <name type="scientific">Anguilla anguilla</name>
    <name type="common">European freshwater eel</name>
    <name type="synonym">Muraena anguilla</name>
    <dbReference type="NCBI Taxonomy" id="7936"/>
    <lineage>
        <taxon>Eukaryota</taxon>
        <taxon>Metazoa</taxon>
        <taxon>Chordata</taxon>
        <taxon>Craniata</taxon>
        <taxon>Vertebrata</taxon>
        <taxon>Euteleostomi</taxon>
        <taxon>Actinopterygii</taxon>
        <taxon>Neopterygii</taxon>
        <taxon>Teleostei</taxon>
        <taxon>Anguilliformes</taxon>
        <taxon>Anguillidae</taxon>
        <taxon>Anguilla</taxon>
    </lineage>
</organism>